<sequence>MVSEFWHPPLSQEPQYVTRQLLVMVPTQNKRGTCSLSNYIYDLVKCCLHLCHL</sequence>
<dbReference type="EMBL" id="GBRH01252285">
    <property type="protein sequence ID" value="JAD45610.1"/>
    <property type="molecule type" value="Transcribed_RNA"/>
</dbReference>
<accession>A0A0A9A9H2</accession>
<organism evidence="1">
    <name type="scientific">Arundo donax</name>
    <name type="common">Giant reed</name>
    <name type="synonym">Donax arundinaceus</name>
    <dbReference type="NCBI Taxonomy" id="35708"/>
    <lineage>
        <taxon>Eukaryota</taxon>
        <taxon>Viridiplantae</taxon>
        <taxon>Streptophyta</taxon>
        <taxon>Embryophyta</taxon>
        <taxon>Tracheophyta</taxon>
        <taxon>Spermatophyta</taxon>
        <taxon>Magnoliopsida</taxon>
        <taxon>Liliopsida</taxon>
        <taxon>Poales</taxon>
        <taxon>Poaceae</taxon>
        <taxon>PACMAD clade</taxon>
        <taxon>Arundinoideae</taxon>
        <taxon>Arundineae</taxon>
        <taxon>Arundo</taxon>
    </lineage>
</organism>
<name>A0A0A9A9H2_ARUDO</name>
<dbReference type="AlphaFoldDB" id="A0A0A9A9H2"/>
<protein>
    <submittedName>
        <fullName evidence="1">Uncharacterized protein</fullName>
    </submittedName>
</protein>
<reference evidence="1" key="2">
    <citation type="journal article" date="2015" name="Data Brief">
        <title>Shoot transcriptome of the giant reed, Arundo donax.</title>
        <authorList>
            <person name="Barrero R.A."/>
            <person name="Guerrero F.D."/>
            <person name="Moolhuijzen P."/>
            <person name="Goolsby J.A."/>
            <person name="Tidwell J."/>
            <person name="Bellgard S.E."/>
            <person name="Bellgard M.I."/>
        </authorList>
    </citation>
    <scope>NUCLEOTIDE SEQUENCE</scope>
    <source>
        <tissue evidence="1">Shoot tissue taken approximately 20 cm above the soil surface</tissue>
    </source>
</reference>
<reference evidence="1" key="1">
    <citation type="submission" date="2014-09" db="EMBL/GenBank/DDBJ databases">
        <authorList>
            <person name="Magalhaes I.L.F."/>
            <person name="Oliveira U."/>
            <person name="Santos F.R."/>
            <person name="Vidigal T.H.D.A."/>
            <person name="Brescovit A.D."/>
            <person name="Santos A.J."/>
        </authorList>
    </citation>
    <scope>NUCLEOTIDE SEQUENCE</scope>
    <source>
        <tissue evidence="1">Shoot tissue taken approximately 20 cm above the soil surface</tissue>
    </source>
</reference>
<evidence type="ECO:0000313" key="1">
    <source>
        <dbReference type="EMBL" id="JAD45610.1"/>
    </source>
</evidence>
<proteinExistence type="predicted"/>